<dbReference type="SUPFAM" id="SSF49344">
    <property type="entry name" value="CBD9-like"/>
    <property type="match status" value="1"/>
</dbReference>
<reference evidence="3" key="1">
    <citation type="submission" date="2016-10" db="EMBL/GenBank/DDBJ databases">
        <authorList>
            <person name="Varghese N."/>
            <person name="Submissions S."/>
        </authorList>
    </citation>
    <scope>NUCLEOTIDE SEQUENCE [LARGE SCALE GENOMIC DNA]</scope>
    <source>
        <strain evidence="3">DSM 25730</strain>
    </source>
</reference>
<dbReference type="STRING" id="870482.SAMN04487987_104181"/>
<evidence type="ECO:0000259" key="1">
    <source>
        <dbReference type="Pfam" id="PF06452"/>
    </source>
</evidence>
<organism evidence="2 3">
    <name type="scientific">Algibacter pectinivorans</name>
    <dbReference type="NCBI Taxonomy" id="870482"/>
    <lineage>
        <taxon>Bacteria</taxon>
        <taxon>Pseudomonadati</taxon>
        <taxon>Bacteroidota</taxon>
        <taxon>Flavobacteriia</taxon>
        <taxon>Flavobacteriales</taxon>
        <taxon>Flavobacteriaceae</taxon>
        <taxon>Algibacter</taxon>
    </lineage>
</organism>
<dbReference type="Gene3D" id="2.60.40.1190">
    <property type="match status" value="1"/>
</dbReference>
<keyword evidence="3" id="KW-1185">Reference proteome</keyword>
<dbReference type="Pfam" id="PF06452">
    <property type="entry name" value="CBM9_1"/>
    <property type="match status" value="1"/>
</dbReference>
<dbReference type="OrthoDB" id="9786766at2"/>
<evidence type="ECO:0000313" key="2">
    <source>
        <dbReference type="EMBL" id="SFD12614.1"/>
    </source>
</evidence>
<protein>
    <submittedName>
        <fullName evidence="2">Carbohydrate family 9 binding domain-like</fullName>
    </submittedName>
</protein>
<dbReference type="GO" id="GO:0016052">
    <property type="term" value="P:carbohydrate catabolic process"/>
    <property type="evidence" value="ECO:0007669"/>
    <property type="project" value="InterPro"/>
</dbReference>
<proteinExistence type="predicted"/>
<dbReference type="CDD" id="cd09620">
    <property type="entry name" value="CBM9_like_3"/>
    <property type="match status" value="1"/>
</dbReference>
<dbReference type="InterPro" id="IPR010502">
    <property type="entry name" value="Carb-bd_dom_fam9"/>
</dbReference>
<dbReference type="PANTHER" id="PTHR35532:SF5">
    <property type="entry name" value="CARBOHYDRATE-BINDING DOMAIN-CONTAINING PROTEIN"/>
    <property type="match status" value="1"/>
</dbReference>
<evidence type="ECO:0000313" key="3">
    <source>
        <dbReference type="Proteomes" id="UP000199439"/>
    </source>
</evidence>
<dbReference type="RefSeq" id="WP_092851166.1">
    <property type="nucleotide sequence ID" value="NZ_FOMI01000004.1"/>
</dbReference>
<dbReference type="PANTHER" id="PTHR35532">
    <property type="entry name" value="SIMILAR TO POLYHYDROXYALKANOATE DEPOLYMERASE"/>
    <property type="match status" value="1"/>
</dbReference>
<dbReference type="Proteomes" id="UP000199439">
    <property type="component" value="Unassembled WGS sequence"/>
</dbReference>
<dbReference type="AlphaFoldDB" id="A0A1I1PRS1"/>
<dbReference type="GO" id="GO:0004553">
    <property type="term" value="F:hydrolase activity, hydrolyzing O-glycosyl compounds"/>
    <property type="evidence" value="ECO:0007669"/>
    <property type="project" value="InterPro"/>
</dbReference>
<sequence>MRLIAVSNTLFIRGLYFISLFFLCLPFSSYAQNTVNYSTPKSYIANHTNEIIKIDGLGLEESWKNAEYSDVFIDIEGVKKPKYNTQVKILWDKNYIYFLATMEEPHVWGTLRKRDTIIFHNNDFEIFVDPDGDAHNYYEFEFNALNTVWDLFITKPYRDGALTINDWDANGLKSAVYVDGTLNNPNDIDKSWSIEIAIPLKVFKTSYFQTIDLNDKFWRINFSRVNWDFQLDNKQYSRKKDKNGAFSHEYNWVWSPQGVIAMHQPETWGYVYFANEDVKEINEFLIPKDEHIKWFLFDLHNQLKKKKITAKDVSTAKFVLEKKLVPKYQSHETGYNIWIDSPFTGSKIILNQNGQIIIK</sequence>
<accession>A0A1I1PRS1</accession>
<dbReference type="GO" id="GO:0030246">
    <property type="term" value="F:carbohydrate binding"/>
    <property type="evidence" value="ECO:0007669"/>
    <property type="project" value="InterPro"/>
</dbReference>
<dbReference type="EMBL" id="FOMI01000004">
    <property type="protein sequence ID" value="SFD12614.1"/>
    <property type="molecule type" value="Genomic_DNA"/>
</dbReference>
<gene>
    <name evidence="2" type="ORF">SAMN04487987_104181</name>
</gene>
<name>A0A1I1PRS1_9FLAO</name>
<feature type="domain" description="Carbohydrate-binding" evidence="1">
    <location>
        <begin position="54"/>
        <end position="154"/>
    </location>
</feature>